<dbReference type="Proteomes" id="UP000251889">
    <property type="component" value="Unassembled WGS sequence"/>
</dbReference>
<comment type="caution">
    <text evidence="3">The sequence shown here is derived from an EMBL/GenBank/DDBJ whole genome shotgun (WGS) entry which is preliminary data.</text>
</comment>
<dbReference type="OrthoDB" id="1134798at2"/>
<feature type="transmembrane region" description="Helical" evidence="1">
    <location>
        <begin position="87"/>
        <end position="105"/>
    </location>
</feature>
<evidence type="ECO:0000313" key="3">
    <source>
        <dbReference type="EMBL" id="RAW02912.1"/>
    </source>
</evidence>
<keyword evidence="1" id="KW-0472">Membrane</keyword>
<dbReference type="Pfam" id="PF22827">
    <property type="entry name" value="GldL_N"/>
    <property type="match status" value="1"/>
</dbReference>
<accession>A0A364Y9L9</accession>
<sequence>MMNKFLFVLIVLLAIFGLVDTFLLPTNDDRPASFDALSLAQFLAFVMMLKNSALRKSKFFRYMQLCFTALIIGVLFKILHLTGADQILVISLFSVGVVYTIYFFSKSEKNTLDYLKACMMFFLFVMKPLLEDFVIHSDTDVLIVMIIGHVLVWGTFGLFIYQGIRRRSLF</sequence>
<organism evidence="3 4">
    <name type="scientific">Pseudochryseolinea flava</name>
    <dbReference type="NCBI Taxonomy" id="2059302"/>
    <lineage>
        <taxon>Bacteria</taxon>
        <taxon>Pseudomonadati</taxon>
        <taxon>Bacteroidota</taxon>
        <taxon>Cytophagia</taxon>
        <taxon>Cytophagales</taxon>
        <taxon>Fulvivirgaceae</taxon>
        <taxon>Pseudochryseolinea</taxon>
    </lineage>
</organism>
<proteinExistence type="predicted"/>
<keyword evidence="1" id="KW-1133">Transmembrane helix</keyword>
<feature type="transmembrane region" description="Helical" evidence="1">
    <location>
        <begin position="142"/>
        <end position="161"/>
    </location>
</feature>
<name>A0A364Y9L9_9BACT</name>
<dbReference type="AlphaFoldDB" id="A0A364Y9L9"/>
<feature type="domain" description="Gliding motility protein GldL-like N-terminal" evidence="2">
    <location>
        <begin position="70"/>
        <end position="113"/>
    </location>
</feature>
<keyword evidence="1" id="KW-0812">Transmembrane</keyword>
<dbReference type="RefSeq" id="WP_112745127.1">
    <property type="nucleotide sequence ID" value="NZ_QMFY01000001.1"/>
</dbReference>
<reference evidence="3 4" key="1">
    <citation type="submission" date="2018-06" db="EMBL/GenBank/DDBJ databases">
        <title>Chryseolinea flavus sp. nov., a member of the phylum Bacteroidetes isolated from soil.</title>
        <authorList>
            <person name="Li Y."/>
            <person name="Wang J."/>
        </authorList>
    </citation>
    <scope>NUCLEOTIDE SEQUENCE [LARGE SCALE GENOMIC DNA]</scope>
    <source>
        <strain evidence="3 4">SDU1-6</strain>
    </source>
</reference>
<dbReference type="EMBL" id="QMFY01000001">
    <property type="protein sequence ID" value="RAW02912.1"/>
    <property type="molecule type" value="Genomic_DNA"/>
</dbReference>
<gene>
    <name evidence="3" type="ORF">DQQ10_02045</name>
</gene>
<dbReference type="InterPro" id="IPR055087">
    <property type="entry name" value="GldL-like_N"/>
</dbReference>
<evidence type="ECO:0000256" key="1">
    <source>
        <dbReference type="SAM" id="Phobius"/>
    </source>
</evidence>
<evidence type="ECO:0000259" key="2">
    <source>
        <dbReference type="Pfam" id="PF22827"/>
    </source>
</evidence>
<evidence type="ECO:0000313" key="4">
    <source>
        <dbReference type="Proteomes" id="UP000251889"/>
    </source>
</evidence>
<protein>
    <recommendedName>
        <fullName evidence="2">Gliding motility protein GldL-like N-terminal domain-containing protein</fullName>
    </recommendedName>
</protein>
<keyword evidence="4" id="KW-1185">Reference proteome</keyword>
<feature type="transmembrane region" description="Helical" evidence="1">
    <location>
        <begin position="62"/>
        <end position="81"/>
    </location>
</feature>